<reference evidence="1 2" key="1">
    <citation type="submission" date="2021-06" db="EMBL/GenBank/DDBJ databases">
        <title>Caerostris darwini draft genome.</title>
        <authorList>
            <person name="Kono N."/>
            <person name="Arakawa K."/>
        </authorList>
    </citation>
    <scope>NUCLEOTIDE SEQUENCE [LARGE SCALE GENOMIC DNA]</scope>
</reference>
<proteinExistence type="predicted"/>
<comment type="caution">
    <text evidence="1">The sequence shown here is derived from an EMBL/GenBank/DDBJ whole genome shotgun (WGS) entry which is preliminary data.</text>
</comment>
<sequence length="102" mass="11428">MLKIFHISLLSHAGLLKNIFPFSNSNTPSAPSRADRKRKTPQEIICVIKYISGSALYLKNETHQPLSRCLKPPKELREANCENAEELLSPIAETLSKLTRGI</sequence>
<dbReference type="Proteomes" id="UP001054837">
    <property type="component" value="Unassembled WGS sequence"/>
</dbReference>
<keyword evidence="2" id="KW-1185">Reference proteome</keyword>
<accession>A0AAV4WEA9</accession>
<evidence type="ECO:0000313" key="1">
    <source>
        <dbReference type="EMBL" id="GIY80608.1"/>
    </source>
</evidence>
<organism evidence="1 2">
    <name type="scientific">Caerostris darwini</name>
    <dbReference type="NCBI Taxonomy" id="1538125"/>
    <lineage>
        <taxon>Eukaryota</taxon>
        <taxon>Metazoa</taxon>
        <taxon>Ecdysozoa</taxon>
        <taxon>Arthropoda</taxon>
        <taxon>Chelicerata</taxon>
        <taxon>Arachnida</taxon>
        <taxon>Araneae</taxon>
        <taxon>Araneomorphae</taxon>
        <taxon>Entelegynae</taxon>
        <taxon>Araneoidea</taxon>
        <taxon>Araneidae</taxon>
        <taxon>Caerostris</taxon>
    </lineage>
</organism>
<protein>
    <submittedName>
        <fullName evidence="1">Uncharacterized protein</fullName>
    </submittedName>
</protein>
<name>A0AAV4WEA9_9ARAC</name>
<evidence type="ECO:0000313" key="2">
    <source>
        <dbReference type="Proteomes" id="UP001054837"/>
    </source>
</evidence>
<gene>
    <name evidence="1" type="ORF">CDAR_53871</name>
</gene>
<dbReference type="EMBL" id="BPLQ01014531">
    <property type="protein sequence ID" value="GIY80608.1"/>
    <property type="molecule type" value="Genomic_DNA"/>
</dbReference>
<dbReference type="AlphaFoldDB" id="A0AAV4WEA9"/>